<organism evidence="3 4">
    <name type="scientific">Parascardovia denticolens DSM 10105 = JCM 12538</name>
    <dbReference type="NCBI Taxonomy" id="864564"/>
    <lineage>
        <taxon>Bacteria</taxon>
        <taxon>Bacillati</taxon>
        <taxon>Actinomycetota</taxon>
        <taxon>Actinomycetes</taxon>
        <taxon>Bifidobacteriales</taxon>
        <taxon>Bifidobacteriaceae</taxon>
        <taxon>Parascardovia</taxon>
    </lineage>
</organism>
<dbReference type="EMBL" id="AEON01000001">
    <property type="protein sequence ID" value="EFT83900.1"/>
    <property type="molecule type" value="Genomic_DNA"/>
</dbReference>
<proteinExistence type="predicted"/>
<protein>
    <recommendedName>
        <fullName evidence="5">Membrane associated protein</fullName>
    </recommendedName>
</protein>
<comment type="caution">
    <text evidence="3">The sequence shown here is derived from an EMBL/GenBank/DDBJ whole genome shotgun (WGS) entry which is preliminary data.</text>
</comment>
<name>E6JYW5_PARDN</name>
<keyword evidence="2" id="KW-0472">Membrane</keyword>
<dbReference type="PATRIC" id="fig|864564.6.peg.807"/>
<dbReference type="RefSeq" id="WP_006289293.1">
    <property type="nucleotide sequence ID" value="NZ_AP012333.1"/>
</dbReference>
<accession>E6JYW5</accession>
<sequence length="176" mass="19039">MADNNHETTSPPAGSDPDADWQAFLDEHEDEFASISRSKDARKFEKKVRKSKERLDSQGAFSSRDFKNSAFVAGNPAGPRTFSTPWLDADEANDHFDPPTNLASLSISLILALVFLVLGVVLFILALNDHAQSGSLSFFCALALLLALGLLIGSLRSARHHASPSDGPVYEDAARV</sequence>
<dbReference type="KEGG" id="pdo:PSDT_0730"/>
<evidence type="ECO:0000313" key="3">
    <source>
        <dbReference type="EMBL" id="EFT83900.1"/>
    </source>
</evidence>
<feature type="transmembrane region" description="Helical" evidence="2">
    <location>
        <begin position="102"/>
        <end position="127"/>
    </location>
</feature>
<keyword evidence="4" id="KW-1185">Reference proteome</keyword>
<evidence type="ECO:0000256" key="2">
    <source>
        <dbReference type="SAM" id="Phobius"/>
    </source>
</evidence>
<dbReference type="Proteomes" id="UP000004946">
    <property type="component" value="Chromosome"/>
</dbReference>
<dbReference type="eggNOG" id="ENOG5031E4N">
    <property type="taxonomic scope" value="Bacteria"/>
</dbReference>
<evidence type="ECO:0000256" key="1">
    <source>
        <dbReference type="SAM" id="MobiDB-lite"/>
    </source>
</evidence>
<keyword evidence="2" id="KW-0812">Transmembrane</keyword>
<keyword evidence="2" id="KW-1133">Transmembrane helix</keyword>
<gene>
    <name evidence="3" type="ORF">HMPREF0620_0905</name>
</gene>
<feature type="region of interest" description="Disordered" evidence="1">
    <location>
        <begin position="1"/>
        <end position="60"/>
    </location>
</feature>
<dbReference type="AlphaFoldDB" id="E6JYW5"/>
<reference evidence="3 4" key="1">
    <citation type="submission" date="2010-12" db="EMBL/GenBank/DDBJ databases">
        <authorList>
            <person name="Muzny D."/>
            <person name="Qin X."/>
            <person name="Buhay C."/>
            <person name="Dugan-Rocha S."/>
            <person name="Ding Y."/>
            <person name="Chen G."/>
            <person name="Hawes A."/>
            <person name="Holder M."/>
            <person name="Jhangiani S."/>
            <person name="Johnson A."/>
            <person name="Khan Z."/>
            <person name="Li Z."/>
            <person name="Liu W."/>
            <person name="Liu X."/>
            <person name="Perez L."/>
            <person name="Shen H."/>
            <person name="Wang Q."/>
            <person name="Watt J."/>
            <person name="Xi L."/>
            <person name="Xin Y."/>
            <person name="Zhou J."/>
            <person name="Deng J."/>
            <person name="Jiang H."/>
            <person name="Liu Y."/>
            <person name="Qu J."/>
            <person name="Song X.-Z."/>
            <person name="Zhang L."/>
            <person name="Villasana D."/>
            <person name="Johnson A."/>
            <person name="Liu J."/>
            <person name="Liyanage D."/>
            <person name="Lorensuhewa L."/>
            <person name="Robinson T."/>
            <person name="Song A."/>
            <person name="Song B.-B."/>
            <person name="Dinh H."/>
            <person name="Thornton R."/>
            <person name="Coyle M."/>
            <person name="Francisco L."/>
            <person name="Jackson L."/>
            <person name="Javaid M."/>
            <person name="Korchina V."/>
            <person name="Kovar C."/>
            <person name="Mata R."/>
            <person name="Mathew T."/>
            <person name="Ngo R."/>
            <person name="Nguyen L."/>
            <person name="Nguyen N."/>
            <person name="Okwuonu G."/>
            <person name="Ongeri F."/>
            <person name="Pham C."/>
            <person name="Simmons D."/>
            <person name="Wilczek-Boney K."/>
            <person name="Hale W."/>
            <person name="Jakkamsetti A."/>
            <person name="Pham P."/>
            <person name="Ruth R."/>
            <person name="San Lucas F."/>
            <person name="Warren J."/>
            <person name="Zhang J."/>
            <person name="Zhao Z."/>
            <person name="Zhou C."/>
            <person name="Zhu D."/>
            <person name="Lee S."/>
            <person name="Bess C."/>
            <person name="Blankenburg K."/>
            <person name="Forbes L."/>
            <person name="Fu Q."/>
            <person name="Gubbala S."/>
            <person name="Hirani K."/>
            <person name="Jayaseelan J.C."/>
            <person name="Lara F."/>
            <person name="Munidasa M."/>
            <person name="Palculict T."/>
            <person name="Patil S."/>
            <person name="Pu L.-L."/>
            <person name="Saada N."/>
            <person name="Tang L."/>
            <person name="Weissenberger G."/>
            <person name="Zhu Y."/>
            <person name="Hemphill L."/>
            <person name="Shang Y."/>
            <person name="Youmans B."/>
            <person name="Ayvaz T."/>
            <person name="Ross M."/>
            <person name="Santibanez J."/>
            <person name="Aqrawi P."/>
            <person name="Gross S."/>
            <person name="Joshi V."/>
            <person name="Fowler G."/>
            <person name="Nazareth L."/>
            <person name="Reid J."/>
            <person name="Worley K."/>
            <person name="Petrosino J."/>
            <person name="Highlander S."/>
            <person name="Gibbs R."/>
        </authorList>
    </citation>
    <scope>NUCLEOTIDE SEQUENCE [LARGE SCALE GENOMIC DNA]</scope>
    <source>
        <strain evidence="3 4">DSM 10105</strain>
    </source>
</reference>
<evidence type="ECO:0000313" key="4">
    <source>
        <dbReference type="Proteomes" id="UP000004946"/>
    </source>
</evidence>
<evidence type="ECO:0008006" key="5">
    <source>
        <dbReference type="Google" id="ProtNLM"/>
    </source>
</evidence>
<dbReference type="HOGENOM" id="CLU_083826_0_0_11"/>
<feature type="transmembrane region" description="Helical" evidence="2">
    <location>
        <begin position="133"/>
        <end position="153"/>
    </location>
</feature>